<evidence type="ECO:0000313" key="3">
    <source>
        <dbReference type="EMBL" id="WPB83379.1"/>
    </source>
</evidence>
<gene>
    <name evidence="3" type="ORF">R9Z33_14850</name>
</gene>
<name>A0ABZ0PCN0_9PROT</name>
<dbReference type="Pfam" id="PF00497">
    <property type="entry name" value="SBP_bac_3"/>
    <property type="match status" value="1"/>
</dbReference>
<feature type="domain" description="Solute-binding protein family 3/N-terminal" evidence="2">
    <location>
        <begin position="33"/>
        <end position="252"/>
    </location>
</feature>
<organism evidence="3 4">
    <name type="scientific">Sediminicoccus rosea</name>
    <dbReference type="NCBI Taxonomy" id="1225128"/>
    <lineage>
        <taxon>Bacteria</taxon>
        <taxon>Pseudomonadati</taxon>
        <taxon>Pseudomonadota</taxon>
        <taxon>Alphaproteobacteria</taxon>
        <taxon>Acetobacterales</taxon>
        <taxon>Roseomonadaceae</taxon>
        <taxon>Sediminicoccus</taxon>
    </lineage>
</organism>
<sequence>MLLATPWLAAFPLGAASAEGTDQGLRRILARRELHVFVSLGVPPFGFLDSMGQPAGFDVAIGRILAEGLGVQPVFRDVPPSERVGRLRAGEGDISANVAVSTEAARLVLLSSPVTRADVVLASSVRHVMRRPAELDGHAVGVLGGAGLEGSVAETLPAGTRLLVYDTRADLAAATEQGLVEAVVLRRPVMTRFLTDYPRLGLTHRFTLTRRWMSVGVRFGEHDLLRSLNSLIFLARTGGRLAALSEIILATPQPDLPSF</sequence>
<evidence type="ECO:0000313" key="4">
    <source>
        <dbReference type="Proteomes" id="UP001305521"/>
    </source>
</evidence>
<dbReference type="EMBL" id="CP137852">
    <property type="protein sequence ID" value="WPB83379.1"/>
    <property type="molecule type" value="Genomic_DNA"/>
</dbReference>
<dbReference type="SUPFAM" id="SSF53850">
    <property type="entry name" value="Periplasmic binding protein-like II"/>
    <property type="match status" value="1"/>
</dbReference>
<evidence type="ECO:0000256" key="1">
    <source>
        <dbReference type="ARBA" id="ARBA00022729"/>
    </source>
</evidence>
<protein>
    <submittedName>
        <fullName evidence="3">Transporter substrate-binding domain-containing protein</fullName>
    </submittedName>
</protein>
<dbReference type="PANTHER" id="PTHR35936:SF17">
    <property type="entry name" value="ARGININE-BINDING EXTRACELLULAR PROTEIN ARTP"/>
    <property type="match status" value="1"/>
</dbReference>
<proteinExistence type="predicted"/>
<accession>A0ABZ0PCN0</accession>
<keyword evidence="1" id="KW-0732">Signal</keyword>
<dbReference type="RefSeq" id="WP_318647357.1">
    <property type="nucleotide sequence ID" value="NZ_CP137852.1"/>
</dbReference>
<keyword evidence="4" id="KW-1185">Reference proteome</keyword>
<dbReference type="SMART" id="SM00062">
    <property type="entry name" value="PBPb"/>
    <property type="match status" value="1"/>
</dbReference>
<dbReference type="Proteomes" id="UP001305521">
    <property type="component" value="Chromosome"/>
</dbReference>
<evidence type="ECO:0000259" key="2">
    <source>
        <dbReference type="SMART" id="SM00062"/>
    </source>
</evidence>
<dbReference type="PANTHER" id="PTHR35936">
    <property type="entry name" value="MEMBRANE-BOUND LYTIC MUREIN TRANSGLYCOSYLASE F"/>
    <property type="match status" value="1"/>
</dbReference>
<dbReference type="InterPro" id="IPR001638">
    <property type="entry name" value="Solute-binding_3/MltF_N"/>
</dbReference>
<dbReference type="Gene3D" id="3.40.190.10">
    <property type="entry name" value="Periplasmic binding protein-like II"/>
    <property type="match status" value="2"/>
</dbReference>
<reference evidence="3 4" key="1">
    <citation type="submission" date="2023-11" db="EMBL/GenBank/DDBJ databases">
        <title>Arctic aerobic anoxygenic photoheterotroph Sediminicoccus rosea KRV36 adapts its photosynthesis to long days of polar summer.</title>
        <authorList>
            <person name="Tomasch J."/>
            <person name="Kopejtka K."/>
            <person name="Bily T."/>
            <person name="Gardiner A.T."/>
            <person name="Gardian Z."/>
            <person name="Shivaramu S."/>
            <person name="Koblizek M."/>
            <person name="Engelhardt F."/>
            <person name="Kaftan D."/>
        </authorList>
    </citation>
    <scope>NUCLEOTIDE SEQUENCE [LARGE SCALE GENOMIC DNA]</scope>
    <source>
        <strain evidence="3 4">R-30</strain>
    </source>
</reference>